<comment type="caution">
    <text evidence="13">The sequence shown here is derived from an EMBL/GenBank/DDBJ whole genome shotgun (WGS) entry which is preliminary data.</text>
</comment>
<evidence type="ECO:0000256" key="8">
    <source>
        <dbReference type="ARBA" id="ARBA00023065"/>
    </source>
</evidence>
<sequence length="355" mass="40973">MLRHMRPQHVKANQEFGTVSYVGSAKTFVPYVNVIQYGDGSFTETRYEHGETPVIPPASEDRVIWVRVVGVHDISVIKSVGDAIEMPSMLMEDVADTTQRPKYEEFGDSMFMVLKLIDMDRDQDSPTAEQVSIAMDGAAVFTFQENAHNVWDNYLDRLRKGRHLGKSDPHYLMLALLDVIVDRYMITLGKLGDKAETLEELLFEAQTEETLSNFYNLKRETAYLRKYIWPLREVLQALSHKKHSKKVSDYAKSYLREIVDHVKTVVETVDTLNQIATSMIDVYSSVADMRMNMVMKVLTVVGTIFIPLTFITSLYGMNFEYMPELKWHYGYYITLVLMLALSLGMLAWFRKKKWL</sequence>
<comment type="similarity">
    <text evidence="2 12">Belongs to the CorA metal ion transporter (MIT) (TC 1.A.35) family.</text>
</comment>
<name>E1K1H5_SOLFR</name>
<dbReference type="eggNOG" id="COG0598">
    <property type="taxonomic scope" value="Bacteria"/>
</dbReference>
<feature type="transmembrane region" description="Helical" evidence="12">
    <location>
        <begin position="329"/>
        <end position="349"/>
    </location>
</feature>
<evidence type="ECO:0000256" key="7">
    <source>
        <dbReference type="ARBA" id="ARBA00022989"/>
    </source>
</evidence>
<organism evidence="13 14">
    <name type="scientific">Solidesulfovibrio fructosivorans JJ]</name>
    <dbReference type="NCBI Taxonomy" id="596151"/>
    <lineage>
        <taxon>Bacteria</taxon>
        <taxon>Pseudomonadati</taxon>
        <taxon>Thermodesulfobacteriota</taxon>
        <taxon>Desulfovibrionia</taxon>
        <taxon>Desulfovibrionales</taxon>
        <taxon>Desulfovibrionaceae</taxon>
        <taxon>Solidesulfovibrio</taxon>
    </lineage>
</organism>
<dbReference type="OrthoDB" id="9803416at2"/>
<dbReference type="SUPFAM" id="SSF144083">
    <property type="entry name" value="Magnesium transport protein CorA, transmembrane region"/>
    <property type="match status" value="1"/>
</dbReference>
<evidence type="ECO:0000256" key="11">
    <source>
        <dbReference type="ARBA" id="ARBA00045497"/>
    </source>
</evidence>
<evidence type="ECO:0000313" key="14">
    <source>
        <dbReference type="Proteomes" id="UP000006250"/>
    </source>
</evidence>
<dbReference type="RefSeq" id="WP_005996461.1">
    <property type="nucleotide sequence ID" value="NZ_AECZ01000040.1"/>
</dbReference>
<reference evidence="13 14" key="1">
    <citation type="submission" date="2010-08" db="EMBL/GenBank/DDBJ databases">
        <title>The draft genome of Desulfovibrio fructosovorans JJ.</title>
        <authorList>
            <consortium name="US DOE Joint Genome Institute (JGI-PGF)"/>
            <person name="Lucas S."/>
            <person name="Copeland A."/>
            <person name="Lapidus A."/>
            <person name="Cheng J.-F."/>
            <person name="Bruce D."/>
            <person name="Goodwin L."/>
            <person name="Pitluck S."/>
            <person name="Land M.L."/>
            <person name="Hauser L."/>
            <person name="Chang Y.-J."/>
            <person name="Jeffries C."/>
            <person name="Wall J.D."/>
            <person name="Stahl D.A."/>
            <person name="Arkin A.P."/>
            <person name="Dehal P."/>
            <person name="Stolyar S.M."/>
            <person name="Hazen T.C."/>
            <person name="Woyke T.J."/>
        </authorList>
    </citation>
    <scope>NUCLEOTIDE SEQUENCE [LARGE SCALE GENOMIC DNA]</scope>
    <source>
        <strain evidence="13 14">JJ</strain>
    </source>
</reference>
<dbReference type="STRING" id="596151.DesfrDRAFT_3725"/>
<dbReference type="GO" id="GO:0015087">
    <property type="term" value="F:cobalt ion transmembrane transporter activity"/>
    <property type="evidence" value="ECO:0007669"/>
    <property type="project" value="UniProtKB-UniRule"/>
</dbReference>
<keyword evidence="4 12" id="KW-1003">Cell membrane</keyword>
<dbReference type="InterPro" id="IPR004488">
    <property type="entry name" value="Mg/Co-transport_prot_CorA"/>
</dbReference>
<protein>
    <recommendedName>
        <fullName evidence="12">Magnesium transport protein CorA</fullName>
    </recommendedName>
</protein>
<evidence type="ECO:0000313" key="13">
    <source>
        <dbReference type="EMBL" id="EFL49530.1"/>
    </source>
</evidence>
<keyword evidence="9 12" id="KW-0472">Membrane</keyword>
<accession>E1K1H5</accession>
<dbReference type="InterPro" id="IPR045861">
    <property type="entry name" value="CorA_cytoplasmic_dom"/>
</dbReference>
<dbReference type="Gene3D" id="3.30.460.20">
    <property type="entry name" value="CorA soluble domain-like"/>
    <property type="match status" value="1"/>
</dbReference>
<evidence type="ECO:0000256" key="4">
    <source>
        <dbReference type="ARBA" id="ARBA00022475"/>
    </source>
</evidence>
<keyword evidence="6 12" id="KW-0460">Magnesium</keyword>
<comment type="subcellular location">
    <subcellularLocation>
        <location evidence="1">Cell membrane</location>
        <topology evidence="1">Multi-pass membrane protein</topology>
    </subcellularLocation>
    <subcellularLocation>
        <location evidence="12">Membrane</location>
        <topology evidence="12">Multi-pass membrane protein</topology>
    </subcellularLocation>
</comment>
<evidence type="ECO:0000256" key="2">
    <source>
        <dbReference type="ARBA" id="ARBA00009765"/>
    </source>
</evidence>
<keyword evidence="5 12" id="KW-0812">Transmembrane</keyword>
<keyword evidence="8 12" id="KW-0406">Ion transport</keyword>
<feature type="transmembrane region" description="Helical" evidence="12">
    <location>
        <begin position="297"/>
        <end position="317"/>
    </location>
</feature>
<dbReference type="CDD" id="cd12828">
    <property type="entry name" value="TmCorA-like_1"/>
    <property type="match status" value="1"/>
</dbReference>
<evidence type="ECO:0000256" key="12">
    <source>
        <dbReference type="RuleBase" id="RU362010"/>
    </source>
</evidence>
<dbReference type="PANTHER" id="PTHR46494">
    <property type="entry name" value="CORA FAMILY METAL ION TRANSPORTER (EUROFUNG)"/>
    <property type="match status" value="1"/>
</dbReference>
<dbReference type="PANTHER" id="PTHR46494:SF1">
    <property type="entry name" value="CORA FAMILY METAL ION TRANSPORTER (EUROFUNG)"/>
    <property type="match status" value="1"/>
</dbReference>
<dbReference type="GO" id="GO:0015095">
    <property type="term" value="F:magnesium ion transmembrane transporter activity"/>
    <property type="evidence" value="ECO:0007669"/>
    <property type="project" value="UniProtKB-UniRule"/>
</dbReference>
<evidence type="ECO:0000256" key="1">
    <source>
        <dbReference type="ARBA" id="ARBA00004651"/>
    </source>
</evidence>
<dbReference type="InterPro" id="IPR045863">
    <property type="entry name" value="CorA_TM1_TM2"/>
</dbReference>
<dbReference type="EMBL" id="AECZ01000040">
    <property type="protein sequence ID" value="EFL49530.1"/>
    <property type="molecule type" value="Genomic_DNA"/>
</dbReference>
<dbReference type="AlphaFoldDB" id="E1K1H5"/>
<dbReference type="NCBIfam" id="TIGR00383">
    <property type="entry name" value="corA"/>
    <property type="match status" value="1"/>
</dbReference>
<evidence type="ECO:0000256" key="10">
    <source>
        <dbReference type="ARBA" id="ARBA00034269"/>
    </source>
</evidence>
<evidence type="ECO:0000256" key="3">
    <source>
        <dbReference type="ARBA" id="ARBA00022448"/>
    </source>
</evidence>
<keyword evidence="7 12" id="KW-1133">Transmembrane helix</keyword>
<evidence type="ECO:0000256" key="5">
    <source>
        <dbReference type="ARBA" id="ARBA00022692"/>
    </source>
</evidence>
<dbReference type="Pfam" id="PF01544">
    <property type="entry name" value="CorA"/>
    <property type="match status" value="1"/>
</dbReference>
<gene>
    <name evidence="12" type="primary">corA</name>
    <name evidence="13" type="ORF">DesfrDRAFT_3725</name>
</gene>
<dbReference type="FunFam" id="1.20.58.340:FF:000004">
    <property type="entry name" value="Magnesium transport protein CorA"/>
    <property type="match status" value="1"/>
</dbReference>
<keyword evidence="3 12" id="KW-0813">Transport</keyword>
<comment type="function">
    <text evidence="11">Mediates influx of magnesium ions. Alternates between open and closed states. Activated by low cytoplasmic Mg(2+) levels. Inactive when cytoplasmic Mg(2+) levels are high.</text>
</comment>
<proteinExistence type="inferred from homology"/>
<comment type="catalytic activity">
    <reaction evidence="10">
        <text>Mg(2+)(in) = Mg(2+)(out)</text>
        <dbReference type="Rhea" id="RHEA:29827"/>
        <dbReference type="ChEBI" id="CHEBI:18420"/>
    </reaction>
</comment>
<dbReference type="GO" id="GO:0005886">
    <property type="term" value="C:plasma membrane"/>
    <property type="evidence" value="ECO:0007669"/>
    <property type="project" value="UniProtKB-SubCell"/>
</dbReference>
<evidence type="ECO:0000256" key="6">
    <source>
        <dbReference type="ARBA" id="ARBA00022842"/>
    </source>
</evidence>
<dbReference type="GO" id="GO:0000287">
    <property type="term" value="F:magnesium ion binding"/>
    <property type="evidence" value="ECO:0007669"/>
    <property type="project" value="TreeGrafter"/>
</dbReference>
<dbReference type="Proteomes" id="UP000006250">
    <property type="component" value="Unassembled WGS sequence"/>
</dbReference>
<dbReference type="Gene3D" id="1.20.58.340">
    <property type="entry name" value="Magnesium transport protein CorA, transmembrane region"/>
    <property type="match status" value="2"/>
</dbReference>
<keyword evidence="14" id="KW-1185">Reference proteome</keyword>
<dbReference type="InterPro" id="IPR002523">
    <property type="entry name" value="MgTranspt_CorA/ZnTranspt_ZntB"/>
</dbReference>
<dbReference type="SUPFAM" id="SSF143865">
    <property type="entry name" value="CorA soluble domain-like"/>
    <property type="match status" value="1"/>
</dbReference>
<dbReference type="GO" id="GO:0050897">
    <property type="term" value="F:cobalt ion binding"/>
    <property type="evidence" value="ECO:0007669"/>
    <property type="project" value="TreeGrafter"/>
</dbReference>
<evidence type="ECO:0000256" key="9">
    <source>
        <dbReference type="ARBA" id="ARBA00023136"/>
    </source>
</evidence>